<dbReference type="EMBL" id="JAAMOX010000004">
    <property type="protein sequence ID" value="NIH55344.1"/>
    <property type="molecule type" value="Genomic_DNA"/>
</dbReference>
<evidence type="ECO:0000313" key="3">
    <source>
        <dbReference type="EMBL" id="NIH55344.1"/>
    </source>
</evidence>
<feature type="compositionally biased region" description="Basic and acidic residues" evidence="1">
    <location>
        <begin position="31"/>
        <end position="47"/>
    </location>
</feature>
<feature type="region of interest" description="Disordered" evidence="1">
    <location>
        <begin position="31"/>
        <end position="72"/>
    </location>
</feature>
<evidence type="ECO:0000256" key="1">
    <source>
        <dbReference type="SAM" id="MobiDB-lite"/>
    </source>
</evidence>
<comment type="caution">
    <text evidence="3">The sequence shown here is derived from an EMBL/GenBank/DDBJ whole genome shotgun (WGS) entry which is preliminary data.</text>
</comment>
<keyword evidence="2" id="KW-0732">Signal</keyword>
<name>A0A7X5TV28_9MICO</name>
<dbReference type="AlphaFoldDB" id="A0A7X5TV28"/>
<feature type="signal peptide" evidence="2">
    <location>
        <begin position="1"/>
        <end position="26"/>
    </location>
</feature>
<feature type="compositionally biased region" description="Low complexity" evidence="1">
    <location>
        <begin position="48"/>
        <end position="61"/>
    </location>
</feature>
<evidence type="ECO:0000256" key="2">
    <source>
        <dbReference type="SAM" id="SignalP"/>
    </source>
</evidence>
<accession>A0A7X5TV28</accession>
<protein>
    <recommendedName>
        <fullName evidence="5">Lipoprotein</fullName>
    </recommendedName>
</protein>
<gene>
    <name evidence="3" type="ORF">FHX76_003265</name>
</gene>
<proteinExistence type="predicted"/>
<evidence type="ECO:0008006" key="5">
    <source>
        <dbReference type="Google" id="ProtNLM"/>
    </source>
</evidence>
<dbReference type="RefSeq" id="WP_167152458.1">
    <property type="nucleotide sequence ID" value="NZ_JAAMOX010000004.1"/>
</dbReference>
<sequence>MTTQRLRGFAALTIAGMMALSLAGCADIKPVENEKSSSSEKKTEKPTEPATETPSSTPKASGDGSVLAPGDEVTGLGTQGSYEWFNYDEKKAILTSSLDSVEQAPQAAFDEIAEKAPELKNGYALYFLTFSTTFVSGDDIDFSANYTDFKPIDAEGNSTQTISLIGYDSCKSESFPKGFSQGGVSINNCIAAVVPAGGEAPAGMQFAQYDQATSDYDGKPIRFFK</sequence>
<dbReference type="PROSITE" id="PS51257">
    <property type="entry name" value="PROKAR_LIPOPROTEIN"/>
    <property type="match status" value="1"/>
</dbReference>
<reference evidence="3 4" key="1">
    <citation type="submission" date="2020-02" db="EMBL/GenBank/DDBJ databases">
        <title>Sequencing the genomes of 1000 actinobacteria strains.</title>
        <authorList>
            <person name="Klenk H.-P."/>
        </authorList>
    </citation>
    <scope>NUCLEOTIDE SEQUENCE [LARGE SCALE GENOMIC DNA]</scope>
    <source>
        <strain evidence="3 4">DSM 27960</strain>
    </source>
</reference>
<keyword evidence="4" id="KW-1185">Reference proteome</keyword>
<evidence type="ECO:0000313" key="4">
    <source>
        <dbReference type="Proteomes" id="UP000541033"/>
    </source>
</evidence>
<feature type="chain" id="PRO_5038408086" description="Lipoprotein" evidence="2">
    <location>
        <begin position="27"/>
        <end position="225"/>
    </location>
</feature>
<organism evidence="3 4">
    <name type="scientific">Lysinibacter cavernae</name>
    <dbReference type="NCBI Taxonomy" id="1640652"/>
    <lineage>
        <taxon>Bacteria</taxon>
        <taxon>Bacillati</taxon>
        <taxon>Actinomycetota</taxon>
        <taxon>Actinomycetes</taxon>
        <taxon>Micrococcales</taxon>
        <taxon>Microbacteriaceae</taxon>
        <taxon>Lysinibacter</taxon>
    </lineage>
</organism>
<dbReference type="Proteomes" id="UP000541033">
    <property type="component" value="Unassembled WGS sequence"/>
</dbReference>